<keyword evidence="4" id="KW-1185">Reference proteome</keyword>
<dbReference type="STRING" id="225849.swp_4481"/>
<dbReference type="HOGENOM" id="CLU_008615_3_1_6"/>
<accession>B8CUD2</accession>
<dbReference type="eggNOG" id="COG1506">
    <property type="taxonomic scope" value="Bacteria"/>
</dbReference>
<evidence type="ECO:0000256" key="1">
    <source>
        <dbReference type="ARBA" id="ARBA00022801"/>
    </source>
</evidence>
<dbReference type="OrthoDB" id="4269629at2"/>
<dbReference type="EMBL" id="CP000472">
    <property type="protein sequence ID" value="ACJ31124.1"/>
    <property type="molecule type" value="Genomic_DNA"/>
</dbReference>
<keyword evidence="1" id="KW-0378">Hydrolase</keyword>
<dbReference type="PANTHER" id="PTHR42776:SF27">
    <property type="entry name" value="DIPEPTIDYL PEPTIDASE FAMILY MEMBER 6"/>
    <property type="match status" value="1"/>
</dbReference>
<dbReference type="InterPro" id="IPR029058">
    <property type="entry name" value="AB_hydrolase_fold"/>
</dbReference>
<dbReference type="SUPFAM" id="SSF53474">
    <property type="entry name" value="alpha/beta-Hydrolases"/>
    <property type="match status" value="1"/>
</dbReference>
<dbReference type="Gene3D" id="3.40.50.1820">
    <property type="entry name" value="alpha/beta hydrolase"/>
    <property type="match status" value="1"/>
</dbReference>
<dbReference type="InterPro" id="IPR001375">
    <property type="entry name" value="Peptidase_S9_cat"/>
</dbReference>
<dbReference type="AlphaFoldDB" id="B8CUD2"/>
<evidence type="ECO:0000259" key="2">
    <source>
        <dbReference type="Pfam" id="PF00326"/>
    </source>
</evidence>
<organism evidence="3 4">
    <name type="scientific">Shewanella piezotolerans (strain WP3 / JCM 13877)</name>
    <dbReference type="NCBI Taxonomy" id="225849"/>
    <lineage>
        <taxon>Bacteria</taxon>
        <taxon>Pseudomonadati</taxon>
        <taxon>Pseudomonadota</taxon>
        <taxon>Gammaproteobacteria</taxon>
        <taxon>Alteromonadales</taxon>
        <taxon>Shewanellaceae</taxon>
        <taxon>Shewanella</taxon>
    </lineage>
</organism>
<dbReference type="Pfam" id="PF00326">
    <property type="entry name" value="Peptidase_S9"/>
    <property type="match status" value="1"/>
</dbReference>
<evidence type="ECO:0000313" key="3">
    <source>
        <dbReference type="EMBL" id="ACJ31124.1"/>
    </source>
</evidence>
<evidence type="ECO:0000313" key="4">
    <source>
        <dbReference type="Proteomes" id="UP000000753"/>
    </source>
</evidence>
<proteinExistence type="predicted"/>
<dbReference type="Proteomes" id="UP000000753">
    <property type="component" value="Chromosome"/>
</dbReference>
<dbReference type="SUPFAM" id="SSF82171">
    <property type="entry name" value="DPP6 N-terminal domain-like"/>
    <property type="match status" value="1"/>
</dbReference>
<feature type="domain" description="Peptidase S9 prolyl oligopeptidase catalytic" evidence="2">
    <location>
        <begin position="441"/>
        <end position="651"/>
    </location>
</feature>
<protein>
    <submittedName>
        <fullName evidence="3">Prolyl oligopeptidase family protein</fullName>
    </submittedName>
</protein>
<dbReference type="GO" id="GO:0006508">
    <property type="term" value="P:proteolysis"/>
    <property type="evidence" value="ECO:0007669"/>
    <property type="project" value="InterPro"/>
</dbReference>
<dbReference type="PANTHER" id="PTHR42776">
    <property type="entry name" value="SERINE PEPTIDASE S9 FAMILY MEMBER"/>
    <property type="match status" value="1"/>
</dbReference>
<reference evidence="3 4" key="1">
    <citation type="journal article" date="2008" name="PLoS ONE">
        <title>Environmental adaptation: genomic analysis of the piezotolerant and psychrotolerant deep-sea iron reducing bacterium Shewanella piezotolerans WP3.</title>
        <authorList>
            <person name="Wang F."/>
            <person name="Wang J."/>
            <person name="Jian H."/>
            <person name="Zhang B."/>
            <person name="Li S."/>
            <person name="Wang F."/>
            <person name="Zeng X."/>
            <person name="Gao L."/>
            <person name="Bartlett D.H."/>
            <person name="Yu J."/>
            <person name="Hu S."/>
            <person name="Xiao X."/>
        </authorList>
    </citation>
    <scope>NUCLEOTIDE SEQUENCE [LARGE SCALE GENOMIC DNA]</scope>
    <source>
        <strain evidence="4">WP3 / JCM 13877</strain>
    </source>
</reference>
<name>B8CUD2_SHEPW</name>
<gene>
    <name evidence="3" type="ordered locus">swp_4481</name>
</gene>
<dbReference type="FunFam" id="3.40.50.1820:FF:000442">
    <property type="entry name" value="Subfamily S9C unassigned peptidase"/>
    <property type="match status" value="1"/>
</dbReference>
<sequence length="652" mass="72896">MSIVPQHYRIYSKECNVSLVKNILGFTALAILPLATQAITVEEFSKHPQFYDVKISPDGKHLAVLINTEGRKTLAFLETESKKLTYAVPASKRDQAGNYYWVNNERVVAQVQQVSGRFERPGSAGELFAVNYDGKKSKMIFGYRAKKGIAYSAYGGFLLDNLEGDDRHILIQKRELNQSGNAKPRAVKLNVYTGKERRVKTAPMAYGGFLVDHSGTPRFSAGTDEEHVTHVYYTEGKGEDWQKFGEEIKGEYYPLGFAEDNNTVYVTKSSNGGPMGLYEYDITTKKSTLLYQSQLASPSPLSVDLNQVYGIRVDEDYPSFHFLNKDSLESKLHQKLVASFNGDTVRITSMTADRGKAVLHVSGDRNPGEFYLYDTKTNKAEHMLSSRNWLDKSKLAPTEPFRIKTPDGLVLNGYMTLPLGKSNNLPTVVIPHGGPHARDYWGYNADAQLLASRGYAVVQVNFRGSSGYGQAFKEAGYTQWGAKIQDDILLATKYAVQTGVADKERLCIYGVSFGGYSALQASIKEPDTFKCSIGYVGVYDLPMLYEEGDMTDATWGEAYLDKTLGTNEAELIAQSPVHNIDKLKAPVLIVHGEDDNRAHFEHALALRDALDEHKHPYEWLVKDKEGHGFYKEENIIEANHKILAFLDKYIGH</sequence>
<dbReference type="KEGG" id="swp:swp_4481"/>
<dbReference type="GO" id="GO:0004252">
    <property type="term" value="F:serine-type endopeptidase activity"/>
    <property type="evidence" value="ECO:0007669"/>
    <property type="project" value="TreeGrafter"/>
</dbReference>